<feature type="domain" description="CHAT" evidence="2">
    <location>
        <begin position="939"/>
        <end position="1216"/>
    </location>
</feature>
<organism evidence="3 4">
    <name type="scientific">Rhizoctonia solani</name>
    <dbReference type="NCBI Taxonomy" id="456999"/>
    <lineage>
        <taxon>Eukaryota</taxon>
        <taxon>Fungi</taxon>
        <taxon>Dikarya</taxon>
        <taxon>Basidiomycota</taxon>
        <taxon>Agaricomycotina</taxon>
        <taxon>Agaricomycetes</taxon>
        <taxon>Cantharellales</taxon>
        <taxon>Ceratobasidiaceae</taxon>
        <taxon>Rhizoctonia</taxon>
    </lineage>
</organism>
<dbReference type="Proteomes" id="UP000663888">
    <property type="component" value="Unassembled WGS sequence"/>
</dbReference>
<dbReference type="InterPro" id="IPR011990">
    <property type="entry name" value="TPR-like_helical_dom_sf"/>
</dbReference>
<feature type="compositionally biased region" description="Polar residues" evidence="1">
    <location>
        <begin position="798"/>
        <end position="812"/>
    </location>
</feature>
<protein>
    <recommendedName>
        <fullName evidence="2">CHAT domain-containing protein</fullName>
    </recommendedName>
</protein>
<proteinExistence type="predicted"/>
<accession>A0A8H3CIH8</accession>
<feature type="region of interest" description="Disordered" evidence="1">
    <location>
        <begin position="794"/>
        <end position="814"/>
    </location>
</feature>
<reference evidence="3" key="1">
    <citation type="submission" date="2021-01" db="EMBL/GenBank/DDBJ databases">
        <authorList>
            <person name="Kaushik A."/>
        </authorList>
    </citation>
    <scope>NUCLEOTIDE SEQUENCE</scope>
    <source>
        <strain evidence="3">AG4-R118</strain>
    </source>
</reference>
<evidence type="ECO:0000313" key="4">
    <source>
        <dbReference type="Proteomes" id="UP000663888"/>
    </source>
</evidence>
<evidence type="ECO:0000259" key="2">
    <source>
        <dbReference type="Pfam" id="PF12770"/>
    </source>
</evidence>
<dbReference type="SMART" id="SM00028">
    <property type="entry name" value="TPR"/>
    <property type="match status" value="5"/>
</dbReference>
<dbReference type="EMBL" id="CAJMWX010001356">
    <property type="protein sequence ID" value="CAE6483600.1"/>
    <property type="molecule type" value="Genomic_DNA"/>
</dbReference>
<dbReference type="SUPFAM" id="SSF48452">
    <property type="entry name" value="TPR-like"/>
    <property type="match status" value="2"/>
</dbReference>
<evidence type="ECO:0000256" key="1">
    <source>
        <dbReference type="SAM" id="MobiDB-lite"/>
    </source>
</evidence>
<feature type="region of interest" description="Disordered" evidence="1">
    <location>
        <begin position="1"/>
        <end position="47"/>
    </location>
</feature>
<dbReference type="PANTHER" id="PTHR19959">
    <property type="entry name" value="KINESIN LIGHT CHAIN"/>
    <property type="match status" value="1"/>
</dbReference>
<comment type="caution">
    <text evidence="3">The sequence shown here is derived from an EMBL/GenBank/DDBJ whole genome shotgun (WGS) entry which is preliminary data.</text>
</comment>
<evidence type="ECO:0000313" key="3">
    <source>
        <dbReference type="EMBL" id="CAE6483600.1"/>
    </source>
</evidence>
<name>A0A8H3CIH8_9AGAM</name>
<dbReference type="PANTHER" id="PTHR19959:SF119">
    <property type="entry name" value="FUNGAL LIPASE-LIKE DOMAIN-CONTAINING PROTEIN"/>
    <property type="match status" value="1"/>
</dbReference>
<dbReference type="InterPro" id="IPR024983">
    <property type="entry name" value="CHAT_dom"/>
</dbReference>
<sequence>MSGSSESRIINRLPGADMHLKAISPPGPESKNTQLEGELKRPASNTDINLSDEEWGKLAQSRFDSFQQNGELNDIDEAIEYGITALGLTPKAHPHILRRLGNLGAFHFVRFRRLGEPHDIEKAIEYNTRALDMTPSDHPTIPQRLTYLGWCYYSQFQCLGELNDVEKAIEYNTRALDLTPNNHPDLPRRFASLGASHYDRFQRLGGLDDIQKSIEYEIRALDLTPTNHPDFPNRLESLGASYFVRFQRLGELVDIEASIVYETRAVDLTPTDHPDLPHRLASIGSSHYVRFQRLSELNDIEKSIEYNNRAVDLTPSDHPDLPRRLASLGVSYCIRFQRLDESNDIERSIEYTIRAVNLTPSDHPELPHRLTSLGSSYYVRFQRRNELDDIERSIEYNTRAVDLTPSGHPDFSRRLASLGVSHFNRFNRLGDLDDVEKAIEYETRAVDITPSDHPDMPHRLASLGSSYYVRFQRLGELGDIQKSIEYKTRALDLTPTDHPDLPHRLDVLGVAYHERSQLLGELDDVEKSIKCKTRAVGLTPDDHPNLPRHLASLGVSYFVRFQHLGELNDIKKSIEYRARAVDLTPSGHPDLPDRLSGLGSSYSGRFRLLGNLQDLNNAVELHARASNLVPDDHPSVPFRRNKLAQVLFSSFQHTGDSSILQHSLNSFRLASHCPTGAPRVRFQNALIWATCASEHAFLKPLEAYQTAINLLPQFIWLGATTAQRYQDLQAAEGLSTKAASVAILSLQYELALTWLEHTRCVVWNQSLMLRSPLDELQSSQPDLVSRLQTVARQLHDAGSQSSTPPALSSDSLKVTPEQYGQHRRRLAKDYKDLLAQAQALSGCENLLRPVHAKGLIRAARYGPIVTLNCHKDLCAALIIVPGRGSITHFPLPDCNEQKIQEARSALVTSLRNKGIRERGFKPLHQPGQKDKIQSVMLILWKTIVKPVLDFLGYTSDITTDSLPHITWCPTGAMSFLPLHAAGDYDRPRSRVFDYVISSYTPTITALLSFTPSVLTRTSRILAIGQATTPGRSPLPGTATELEYVRACTDGKAQYSQLMNEQATIATVLDAMEQHDWVHLACHAHQNVQDPTRSGFFLHDGTLDLASINRRSFRNKGLAFLSACQTATGDERLPDEAIHLASGMLMAGYASVIGTMWSVSDSDAPFVADKVYAELMKDGKVGNGEAGRALHHAISALREQVGEKNFGRWVPYIHIGS</sequence>
<dbReference type="AlphaFoldDB" id="A0A8H3CIH8"/>
<gene>
    <name evidence="3" type="ORF">RDB_LOCUS128858</name>
</gene>
<dbReference type="Gene3D" id="1.25.40.10">
    <property type="entry name" value="Tetratricopeptide repeat domain"/>
    <property type="match status" value="4"/>
</dbReference>
<dbReference type="InterPro" id="IPR019734">
    <property type="entry name" value="TPR_rpt"/>
</dbReference>
<dbReference type="Pfam" id="PF12770">
    <property type="entry name" value="CHAT"/>
    <property type="match status" value="1"/>
</dbReference>